<dbReference type="GeneID" id="54478214"/>
<sequence>MLAANLLLALSALLAFASAEYDILWLVNNAYYPLIPITNGTADRIVFTYIPGQAGPKYKSYRVHRYWGINVTVAENENNVPPGEYGLQTASLGNDGGATVPVYGVLNGKSRRWVVDDYVITNRPTSSIDGLYACKDEANGKAGVFLRHGLPSGAKHRHPQHCYKTVLQQIFNE</sequence>
<dbReference type="EMBL" id="MU001636">
    <property type="protein sequence ID" value="KAF2482259.1"/>
    <property type="molecule type" value="Genomic_DNA"/>
</dbReference>
<reference evidence="2" key="1">
    <citation type="journal article" date="2020" name="Stud. Mycol.">
        <title>101 Dothideomycetes genomes: a test case for predicting lifestyles and emergence of pathogens.</title>
        <authorList>
            <person name="Haridas S."/>
            <person name="Albert R."/>
            <person name="Binder M."/>
            <person name="Bloem J."/>
            <person name="Labutti K."/>
            <person name="Salamov A."/>
            <person name="Andreopoulos B."/>
            <person name="Baker S."/>
            <person name="Barry K."/>
            <person name="Bills G."/>
            <person name="Bluhm B."/>
            <person name="Cannon C."/>
            <person name="Castanera R."/>
            <person name="Culley D."/>
            <person name="Daum C."/>
            <person name="Ezra D."/>
            <person name="Gonzalez J."/>
            <person name="Henrissat B."/>
            <person name="Kuo A."/>
            <person name="Liang C."/>
            <person name="Lipzen A."/>
            <person name="Lutzoni F."/>
            <person name="Magnuson J."/>
            <person name="Mondo S."/>
            <person name="Nolan M."/>
            <person name="Ohm R."/>
            <person name="Pangilinan J."/>
            <person name="Park H.-J."/>
            <person name="Ramirez L."/>
            <person name="Alfaro M."/>
            <person name="Sun H."/>
            <person name="Tritt A."/>
            <person name="Yoshinaga Y."/>
            <person name="Zwiers L.-H."/>
            <person name="Turgeon B."/>
            <person name="Goodwin S."/>
            <person name="Spatafora J."/>
            <person name="Crous P."/>
            <person name="Grigoriev I."/>
        </authorList>
    </citation>
    <scope>NUCLEOTIDE SEQUENCE</scope>
    <source>
        <strain evidence="2">CBS 113389</strain>
    </source>
</reference>
<evidence type="ECO:0000256" key="1">
    <source>
        <dbReference type="SAM" id="SignalP"/>
    </source>
</evidence>
<protein>
    <submittedName>
        <fullName evidence="2">Uncharacterized protein</fullName>
    </submittedName>
</protein>
<dbReference type="Proteomes" id="UP000799767">
    <property type="component" value="Unassembled WGS sequence"/>
</dbReference>
<evidence type="ECO:0000313" key="3">
    <source>
        <dbReference type="Proteomes" id="UP000799767"/>
    </source>
</evidence>
<keyword evidence="3" id="KW-1185">Reference proteome</keyword>
<gene>
    <name evidence="2" type="ORF">BDY17DRAFT_324553</name>
</gene>
<accession>A0A6A6PQA9</accession>
<dbReference type="RefSeq" id="XP_033588829.1">
    <property type="nucleotide sequence ID" value="XM_033737212.1"/>
</dbReference>
<keyword evidence="1" id="KW-0732">Signal</keyword>
<name>A0A6A6PQA9_9PEZI</name>
<feature type="chain" id="PRO_5025620133" evidence="1">
    <location>
        <begin position="20"/>
        <end position="173"/>
    </location>
</feature>
<proteinExistence type="predicted"/>
<feature type="signal peptide" evidence="1">
    <location>
        <begin position="1"/>
        <end position="19"/>
    </location>
</feature>
<evidence type="ECO:0000313" key="2">
    <source>
        <dbReference type="EMBL" id="KAF2482259.1"/>
    </source>
</evidence>
<organism evidence="2 3">
    <name type="scientific">Neohortaea acidophila</name>
    <dbReference type="NCBI Taxonomy" id="245834"/>
    <lineage>
        <taxon>Eukaryota</taxon>
        <taxon>Fungi</taxon>
        <taxon>Dikarya</taxon>
        <taxon>Ascomycota</taxon>
        <taxon>Pezizomycotina</taxon>
        <taxon>Dothideomycetes</taxon>
        <taxon>Dothideomycetidae</taxon>
        <taxon>Mycosphaerellales</taxon>
        <taxon>Teratosphaeriaceae</taxon>
        <taxon>Neohortaea</taxon>
    </lineage>
</organism>
<dbReference type="AlphaFoldDB" id="A0A6A6PQA9"/>